<dbReference type="PROSITE" id="PS50110">
    <property type="entry name" value="RESPONSE_REGULATORY"/>
    <property type="match status" value="1"/>
</dbReference>
<dbReference type="PROSITE" id="PS50045">
    <property type="entry name" value="SIGMA54_INTERACT_4"/>
    <property type="match status" value="1"/>
</dbReference>
<dbReference type="PROSITE" id="PS00676">
    <property type="entry name" value="SIGMA54_INTERACT_2"/>
    <property type="match status" value="1"/>
</dbReference>
<dbReference type="CDD" id="cd00156">
    <property type="entry name" value="REC"/>
    <property type="match status" value="1"/>
</dbReference>
<keyword evidence="1" id="KW-0547">Nucleotide-binding</keyword>
<dbReference type="Gene3D" id="1.10.10.60">
    <property type="entry name" value="Homeodomain-like"/>
    <property type="match status" value="1"/>
</dbReference>
<feature type="modified residue" description="4-aspartylphosphate" evidence="8">
    <location>
        <position position="78"/>
    </location>
</feature>
<gene>
    <name evidence="11" type="ORF">SAMN06265373_101372</name>
</gene>
<evidence type="ECO:0000256" key="4">
    <source>
        <dbReference type="ARBA" id="ARBA00023015"/>
    </source>
</evidence>
<proteinExistence type="predicted"/>
<dbReference type="Pfam" id="PF25601">
    <property type="entry name" value="AAA_lid_14"/>
    <property type="match status" value="1"/>
</dbReference>
<evidence type="ECO:0000256" key="8">
    <source>
        <dbReference type="PROSITE-ProRule" id="PRU00169"/>
    </source>
</evidence>
<dbReference type="CDD" id="cd00009">
    <property type="entry name" value="AAA"/>
    <property type="match status" value="1"/>
</dbReference>
<evidence type="ECO:0000256" key="2">
    <source>
        <dbReference type="ARBA" id="ARBA00022840"/>
    </source>
</evidence>
<reference evidence="11 12" key="1">
    <citation type="submission" date="2017-05" db="EMBL/GenBank/DDBJ databases">
        <authorList>
            <person name="Varghese N."/>
            <person name="Submissions S."/>
        </authorList>
    </citation>
    <scope>NUCLEOTIDE SEQUENCE [LARGE SCALE GENOMIC DNA]</scope>
    <source>
        <strain evidence="11 12">DSM 29734</strain>
    </source>
</reference>
<dbReference type="Proteomes" id="UP001157961">
    <property type="component" value="Unassembled WGS sequence"/>
</dbReference>
<dbReference type="InterPro" id="IPR003593">
    <property type="entry name" value="AAA+_ATPase"/>
</dbReference>
<evidence type="ECO:0000313" key="11">
    <source>
        <dbReference type="EMBL" id="SMP03702.1"/>
    </source>
</evidence>
<dbReference type="Gene3D" id="3.40.50.300">
    <property type="entry name" value="P-loop containing nucleotide triphosphate hydrolases"/>
    <property type="match status" value="1"/>
</dbReference>
<organism evidence="11 12">
    <name type="scientific">Shimia sagamensis</name>
    <dbReference type="NCBI Taxonomy" id="1566352"/>
    <lineage>
        <taxon>Bacteria</taxon>
        <taxon>Pseudomonadati</taxon>
        <taxon>Pseudomonadota</taxon>
        <taxon>Alphaproteobacteria</taxon>
        <taxon>Rhodobacterales</taxon>
        <taxon>Roseobacteraceae</taxon>
    </lineage>
</organism>
<dbReference type="InterPro" id="IPR025943">
    <property type="entry name" value="Sigma_54_int_dom_ATP-bd_2"/>
</dbReference>
<evidence type="ECO:0000256" key="5">
    <source>
        <dbReference type="ARBA" id="ARBA00023125"/>
    </source>
</evidence>
<dbReference type="InterPro" id="IPR001789">
    <property type="entry name" value="Sig_transdc_resp-reg_receiver"/>
</dbReference>
<dbReference type="Gene3D" id="3.40.50.2300">
    <property type="match status" value="1"/>
</dbReference>
<dbReference type="InterPro" id="IPR009057">
    <property type="entry name" value="Homeodomain-like_sf"/>
</dbReference>
<evidence type="ECO:0000256" key="6">
    <source>
        <dbReference type="ARBA" id="ARBA00023159"/>
    </source>
</evidence>
<keyword evidence="6" id="KW-0010">Activator</keyword>
<accession>A0ABY1N901</accession>
<dbReference type="Gene3D" id="1.10.8.60">
    <property type="match status" value="1"/>
</dbReference>
<keyword evidence="7" id="KW-0804">Transcription</keyword>
<comment type="caution">
    <text evidence="11">The sequence shown here is derived from an EMBL/GenBank/DDBJ whole genome shotgun (WGS) entry which is preliminary data.</text>
</comment>
<dbReference type="InterPro" id="IPR058031">
    <property type="entry name" value="AAA_lid_NorR"/>
</dbReference>
<dbReference type="Pfam" id="PF00158">
    <property type="entry name" value="Sigma54_activat"/>
    <property type="match status" value="1"/>
</dbReference>
<evidence type="ECO:0000259" key="10">
    <source>
        <dbReference type="PROSITE" id="PS50110"/>
    </source>
</evidence>
<dbReference type="InterPro" id="IPR011006">
    <property type="entry name" value="CheY-like_superfamily"/>
</dbReference>
<dbReference type="SUPFAM" id="SSF52172">
    <property type="entry name" value="CheY-like"/>
    <property type="match status" value="1"/>
</dbReference>
<sequence>MNQLERPHTQSRNKDRASSEFGMGLSAASVLVVDDEPGIRNFIVKILEPLVARVEQAANTEVASRLLDANHFDIVILDNVMPGTTGLEWLVEQRKLGFFADTILITAFADMDTAIEAMRAGAVDFVLKPFRSNQILNAVARCVDRVNLRRENYLLKYELASGNEQVRARLLGSSPEIEIIRATMARAAPLPTPVLLTGDTGTGKEVAARAIHLMSPRAEKPFVPINCATIAGDMIEHELFGHIRQDAGGRTVRHDGVFMNANGGTLYLDEIVELPLPVQAALLRVIEQRKIRPVGSSREVPLDLRFLFATNADMEAAVQDGRLREDLYHRINVLNIQMPSLRTRNGDLKELALMFIQQISKSLGVPPLTLSEGVLLNMARYDWPGNVRELRNLIERSLIVGEWASEFAVGGSDEEVEAVDSLAAVERRHILTVLDACDGNRAEAARRLGISRKTIDRKCAMWND</sequence>
<evidence type="ECO:0000313" key="12">
    <source>
        <dbReference type="Proteomes" id="UP001157961"/>
    </source>
</evidence>
<dbReference type="SUPFAM" id="SSF46689">
    <property type="entry name" value="Homeodomain-like"/>
    <property type="match status" value="1"/>
</dbReference>
<dbReference type="PROSITE" id="PS00688">
    <property type="entry name" value="SIGMA54_INTERACT_3"/>
    <property type="match status" value="1"/>
</dbReference>
<dbReference type="PANTHER" id="PTHR32071:SF91">
    <property type="entry name" value="TUNGSTATE-RESPONSIVE TWO COMPONENT SIGMA54-DEPENDENT SIGNAL TRANSDUCTION SYSTEM RESPONSE REGULATOR FIS FAMILY"/>
    <property type="match status" value="1"/>
</dbReference>
<dbReference type="GO" id="GO:0003677">
    <property type="term" value="F:DNA binding"/>
    <property type="evidence" value="ECO:0007669"/>
    <property type="project" value="UniProtKB-KW"/>
</dbReference>
<dbReference type="EMBL" id="FXTY01000001">
    <property type="protein sequence ID" value="SMP03702.1"/>
    <property type="molecule type" value="Genomic_DNA"/>
</dbReference>
<evidence type="ECO:0000259" key="9">
    <source>
        <dbReference type="PROSITE" id="PS50045"/>
    </source>
</evidence>
<dbReference type="InterPro" id="IPR025944">
    <property type="entry name" value="Sigma_54_int_dom_CS"/>
</dbReference>
<dbReference type="InterPro" id="IPR002078">
    <property type="entry name" value="Sigma_54_int"/>
</dbReference>
<keyword evidence="5 11" id="KW-0238">DNA-binding</keyword>
<keyword evidence="4" id="KW-0805">Transcription regulation</keyword>
<protein>
    <submittedName>
        <fullName evidence="11">DNA-binding transcriptional response regulator, NtrC family, contains REC, AAA-type ATPase, and a Fis-type DNA-binding domains</fullName>
    </submittedName>
</protein>
<dbReference type="RefSeq" id="WP_283424232.1">
    <property type="nucleotide sequence ID" value="NZ_FXTY01000001.1"/>
</dbReference>
<dbReference type="Pfam" id="PF00072">
    <property type="entry name" value="Response_reg"/>
    <property type="match status" value="1"/>
</dbReference>
<keyword evidence="12" id="KW-1185">Reference proteome</keyword>
<keyword evidence="2" id="KW-0067">ATP-binding</keyword>
<dbReference type="SUPFAM" id="SSF52540">
    <property type="entry name" value="P-loop containing nucleoside triphosphate hydrolases"/>
    <property type="match status" value="1"/>
</dbReference>
<dbReference type="Pfam" id="PF02954">
    <property type="entry name" value="HTH_8"/>
    <property type="match status" value="1"/>
</dbReference>
<evidence type="ECO:0000256" key="3">
    <source>
        <dbReference type="ARBA" id="ARBA00023012"/>
    </source>
</evidence>
<keyword evidence="8" id="KW-0597">Phosphoprotein</keyword>
<dbReference type="SMART" id="SM00382">
    <property type="entry name" value="AAA"/>
    <property type="match status" value="1"/>
</dbReference>
<feature type="domain" description="Sigma-54 factor interaction" evidence="9">
    <location>
        <begin position="170"/>
        <end position="399"/>
    </location>
</feature>
<name>A0ABY1N901_9RHOB</name>
<dbReference type="InterPro" id="IPR027417">
    <property type="entry name" value="P-loop_NTPase"/>
</dbReference>
<evidence type="ECO:0000256" key="7">
    <source>
        <dbReference type="ARBA" id="ARBA00023163"/>
    </source>
</evidence>
<feature type="domain" description="Response regulatory" evidence="10">
    <location>
        <begin position="29"/>
        <end position="143"/>
    </location>
</feature>
<dbReference type="PANTHER" id="PTHR32071">
    <property type="entry name" value="TRANSCRIPTIONAL REGULATORY PROTEIN"/>
    <property type="match status" value="1"/>
</dbReference>
<dbReference type="InterPro" id="IPR002197">
    <property type="entry name" value="HTH_Fis"/>
</dbReference>
<keyword evidence="3" id="KW-0902">Two-component regulatory system</keyword>
<dbReference type="SMART" id="SM00448">
    <property type="entry name" value="REC"/>
    <property type="match status" value="1"/>
</dbReference>
<evidence type="ECO:0000256" key="1">
    <source>
        <dbReference type="ARBA" id="ARBA00022741"/>
    </source>
</evidence>